<comment type="caution">
    <text evidence="1">The sequence shown here is derived from an EMBL/GenBank/DDBJ whole genome shotgun (WGS) entry which is preliminary data.</text>
</comment>
<organism evidence="1 2">
    <name type="scientific">Dethiosulfatarculus sandiegensis</name>
    <dbReference type="NCBI Taxonomy" id="1429043"/>
    <lineage>
        <taxon>Bacteria</taxon>
        <taxon>Pseudomonadati</taxon>
        <taxon>Thermodesulfobacteriota</taxon>
        <taxon>Desulfarculia</taxon>
        <taxon>Desulfarculales</taxon>
        <taxon>Desulfarculaceae</taxon>
        <taxon>Dethiosulfatarculus</taxon>
    </lineage>
</organism>
<dbReference type="STRING" id="1429043.X474_12910"/>
<evidence type="ECO:0000313" key="2">
    <source>
        <dbReference type="Proteomes" id="UP000032233"/>
    </source>
</evidence>
<evidence type="ECO:0000313" key="1">
    <source>
        <dbReference type="EMBL" id="KIX13987.1"/>
    </source>
</evidence>
<sequence>MRHMLQPGLLLWFLPLLTAWIRIAHQKTEINSSCHYARLKISANSSTYTRFLSPAHSDTSPKPKKKYFVPPLCEDFLTGFPLKIPQLTFLGILSREKFHPQVKKISLVFSENALSTNVIYKNPGAKNPFGSTIKSHPKSSLEGLSIAKPSNYSEGLLSEGFIQFTSKPLFYYSKENAFFFLLSMPVLIQRELSRKYLSLSMKLWSISPVHYSGRQIASVSLSYLYFQCVDELNPIITVGP</sequence>
<dbReference type="AlphaFoldDB" id="A0A0D2GGG5"/>
<keyword evidence="2" id="KW-1185">Reference proteome</keyword>
<gene>
    <name evidence="1" type="ORF">X474_12910</name>
</gene>
<protein>
    <submittedName>
        <fullName evidence="1">Uncharacterized protein</fullName>
    </submittedName>
</protein>
<reference evidence="1 2" key="1">
    <citation type="submission" date="2013-11" db="EMBL/GenBank/DDBJ databases">
        <title>Metagenomic analysis of a methanogenic consortium involved in long chain n-alkane degradation.</title>
        <authorList>
            <person name="Davidova I.A."/>
            <person name="Callaghan A.V."/>
            <person name="Wawrik B."/>
            <person name="Pruitt S."/>
            <person name="Marks C."/>
            <person name="Duncan K.E."/>
            <person name="Suflita J.M."/>
        </authorList>
    </citation>
    <scope>NUCLEOTIDE SEQUENCE [LARGE SCALE GENOMIC DNA]</scope>
    <source>
        <strain evidence="1 2">SPR</strain>
    </source>
</reference>
<dbReference type="EMBL" id="AZAC01000014">
    <property type="protein sequence ID" value="KIX13987.1"/>
    <property type="molecule type" value="Genomic_DNA"/>
</dbReference>
<accession>A0A0D2GGG5</accession>
<proteinExistence type="predicted"/>
<dbReference type="InParanoid" id="A0A0D2GGG5"/>
<dbReference type="Proteomes" id="UP000032233">
    <property type="component" value="Unassembled WGS sequence"/>
</dbReference>
<dbReference type="RefSeq" id="WP_044348949.1">
    <property type="nucleotide sequence ID" value="NZ_AZAC01000014.1"/>
</dbReference>
<name>A0A0D2GGG5_9BACT</name>